<dbReference type="PANTHER" id="PTHR30096:SF9">
    <property type="entry name" value="4-HYDROXYPHENYLACETATE CATABOLISM PROTEIN"/>
    <property type="match status" value="1"/>
</dbReference>
<accession>A0ABV6UB61</accession>
<evidence type="ECO:0000259" key="2">
    <source>
        <dbReference type="Pfam" id="PF02900"/>
    </source>
</evidence>
<dbReference type="RefSeq" id="WP_394303403.1">
    <property type="nucleotide sequence ID" value="NZ_JBHMQT010000055.1"/>
</dbReference>
<evidence type="ECO:0000313" key="3">
    <source>
        <dbReference type="EMBL" id="MFC0865375.1"/>
    </source>
</evidence>
<feature type="domain" description="Extradiol ring-cleavage dioxygenase class III enzyme subunit B" evidence="2">
    <location>
        <begin position="9"/>
        <end position="280"/>
    </location>
</feature>
<proteinExistence type="predicted"/>
<evidence type="ECO:0000313" key="4">
    <source>
        <dbReference type="Proteomes" id="UP001589870"/>
    </source>
</evidence>
<keyword evidence="4" id="KW-1185">Reference proteome</keyword>
<name>A0ABV6UB61_9ACTN</name>
<dbReference type="PANTHER" id="PTHR30096">
    <property type="entry name" value="4,5-DOPA DIOXYGENASE EXTRADIOL-LIKE PROTEIN"/>
    <property type="match status" value="1"/>
</dbReference>
<comment type="caution">
    <text evidence="3">The sequence shown here is derived from an EMBL/GenBank/DDBJ whole genome shotgun (WGS) entry which is preliminary data.</text>
</comment>
<dbReference type="InterPro" id="IPR004183">
    <property type="entry name" value="Xdiol_dOase_suB"/>
</dbReference>
<dbReference type="Pfam" id="PF02900">
    <property type="entry name" value="LigB"/>
    <property type="match status" value="1"/>
</dbReference>
<gene>
    <name evidence="3" type="ORF">ACFHYQ_24075</name>
</gene>
<dbReference type="Gene3D" id="3.40.830.10">
    <property type="entry name" value="LigB-like"/>
    <property type="match status" value="1"/>
</dbReference>
<evidence type="ECO:0000256" key="1">
    <source>
        <dbReference type="ARBA" id="ARBA00023002"/>
    </source>
</evidence>
<sequence>MGEVVGAGILAHAPTIMLPLDVRKELNEGKEISIVPGLRRLREEVFDALDYDTVIVFDSHWATTFEFVVTAQDRRSGLFTSEELPRGMCRIPYDFPGDPELARLIASHQDGHATWITAIDDHHLPIFYATVNLWKYLGAPGKRWISISMCQTAEAEDNLRLGRAVGDAIAASDRKVLLIASGAFSHTFWPLRHLRAHESSDPAHVRTPEARAADEERIEWMRRGDHARVLDTMDEFYRFKPEAGFGHYLMLAAALGERDLTAPGRLYSDYENATGTGQVHIWFDRPEGGFTRPRATDASGDPYPYPFRLEGTA</sequence>
<reference evidence="3 4" key="1">
    <citation type="submission" date="2024-09" db="EMBL/GenBank/DDBJ databases">
        <authorList>
            <person name="Sun Q."/>
            <person name="Mori K."/>
        </authorList>
    </citation>
    <scope>NUCLEOTIDE SEQUENCE [LARGE SCALE GENOMIC DNA]</scope>
    <source>
        <strain evidence="3 4">TBRC 1851</strain>
    </source>
</reference>
<keyword evidence="1" id="KW-0560">Oxidoreductase</keyword>
<protein>
    <submittedName>
        <fullName evidence="3">Catechol 1,2-dioxygenase</fullName>
    </submittedName>
</protein>
<dbReference type="Proteomes" id="UP001589870">
    <property type="component" value="Unassembled WGS sequence"/>
</dbReference>
<dbReference type="EMBL" id="JBHMQT010000055">
    <property type="protein sequence ID" value="MFC0865375.1"/>
    <property type="molecule type" value="Genomic_DNA"/>
</dbReference>
<organism evidence="3 4">
    <name type="scientific">Sphaerimonospora cavernae</name>
    <dbReference type="NCBI Taxonomy" id="1740611"/>
    <lineage>
        <taxon>Bacteria</taxon>
        <taxon>Bacillati</taxon>
        <taxon>Actinomycetota</taxon>
        <taxon>Actinomycetes</taxon>
        <taxon>Streptosporangiales</taxon>
        <taxon>Streptosporangiaceae</taxon>
        <taxon>Sphaerimonospora</taxon>
    </lineage>
</organism>
<dbReference type="SUPFAM" id="SSF53213">
    <property type="entry name" value="LigB-like"/>
    <property type="match status" value="1"/>
</dbReference>